<keyword evidence="3" id="KW-0539">Nucleus</keyword>
<evidence type="ECO:0000256" key="2">
    <source>
        <dbReference type="ARBA" id="ARBA00023163"/>
    </source>
</evidence>
<evidence type="ECO:0000256" key="3">
    <source>
        <dbReference type="ARBA" id="ARBA00023242"/>
    </source>
</evidence>
<accession>A0AAD4HVL8</accession>
<evidence type="ECO:0000313" key="6">
    <source>
        <dbReference type="Proteomes" id="UP001197093"/>
    </source>
</evidence>
<evidence type="ECO:0000256" key="1">
    <source>
        <dbReference type="ARBA" id="ARBA00023015"/>
    </source>
</evidence>
<keyword evidence="1" id="KW-0805">Transcription regulation</keyword>
<dbReference type="GO" id="GO:0005634">
    <property type="term" value="C:nucleus"/>
    <property type="evidence" value="ECO:0007669"/>
    <property type="project" value="TreeGrafter"/>
</dbReference>
<dbReference type="InterPro" id="IPR051127">
    <property type="entry name" value="Fungal_SecMet_Regulators"/>
</dbReference>
<dbReference type="GO" id="GO:0000435">
    <property type="term" value="P:positive regulation of transcription from RNA polymerase II promoter by galactose"/>
    <property type="evidence" value="ECO:0007669"/>
    <property type="project" value="TreeGrafter"/>
</dbReference>
<gene>
    <name evidence="5" type="ORF">NEMBOFW57_009634</name>
</gene>
<reference evidence="5" key="1">
    <citation type="submission" date="2023-02" db="EMBL/GenBank/DDBJ databases">
        <authorList>
            <person name="Palmer J.M."/>
        </authorList>
    </citation>
    <scope>NUCLEOTIDE SEQUENCE</scope>
    <source>
        <strain evidence="5">FW57</strain>
    </source>
</reference>
<dbReference type="GO" id="GO:0000981">
    <property type="term" value="F:DNA-binding transcription factor activity, RNA polymerase II-specific"/>
    <property type="evidence" value="ECO:0007669"/>
    <property type="project" value="TreeGrafter"/>
</dbReference>
<keyword evidence="6" id="KW-1185">Reference proteome</keyword>
<dbReference type="InterPro" id="IPR007219">
    <property type="entry name" value="XnlR_reg_dom"/>
</dbReference>
<dbReference type="PANTHER" id="PTHR47424">
    <property type="entry name" value="REGULATORY PROTEIN GAL4"/>
    <property type="match status" value="1"/>
</dbReference>
<dbReference type="GO" id="GO:0008270">
    <property type="term" value="F:zinc ion binding"/>
    <property type="evidence" value="ECO:0007669"/>
    <property type="project" value="InterPro"/>
</dbReference>
<dbReference type="Pfam" id="PF04082">
    <property type="entry name" value="Fungal_trans"/>
    <property type="match status" value="1"/>
</dbReference>
<feature type="domain" description="Xylanolytic transcriptional activator regulatory" evidence="4">
    <location>
        <begin position="134"/>
        <end position="216"/>
    </location>
</feature>
<proteinExistence type="predicted"/>
<keyword evidence="2" id="KW-0804">Transcription</keyword>
<comment type="caution">
    <text evidence="5">The sequence shown here is derived from an EMBL/GenBank/DDBJ whole genome shotgun (WGS) entry which is preliminary data.</text>
</comment>
<name>A0AAD4HVL8_9PEZI</name>
<dbReference type="EMBL" id="JAHCVI010000005">
    <property type="protein sequence ID" value="KAG7285016.1"/>
    <property type="molecule type" value="Genomic_DNA"/>
</dbReference>
<dbReference type="SMART" id="SM00906">
    <property type="entry name" value="Fungal_trans"/>
    <property type="match status" value="1"/>
</dbReference>
<evidence type="ECO:0000313" key="5">
    <source>
        <dbReference type="EMBL" id="KAG7285016.1"/>
    </source>
</evidence>
<dbReference type="GO" id="GO:0006351">
    <property type="term" value="P:DNA-templated transcription"/>
    <property type="evidence" value="ECO:0007669"/>
    <property type="project" value="InterPro"/>
</dbReference>
<dbReference type="CDD" id="cd12148">
    <property type="entry name" value="fungal_TF_MHR"/>
    <property type="match status" value="1"/>
</dbReference>
<organism evidence="5 6">
    <name type="scientific">Staphylotrichum longicolle</name>
    <dbReference type="NCBI Taxonomy" id="669026"/>
    <lineage>
        <taxon>Eukaryota</taxon>
        <taxon>Fungi</taxon>
        <taxon>Dikarya</taxon>
        <taxon>Ascomycota</taxon>
        <taxon>Pezizomycotina</taxon>
        <taxon>Sordariomycetes</taxon>
        <taxon>Sordariomycetidae</taxon>
        <taxon>Sordariales</taxon>
        <taxon>Chaetomiaceae</taxon>
        <taxon>Staphylotrichum</taxon>
    </lineage>
</organism>
<dbReference type="AlphaFoldDB" id="A0AAD4HVL8"/>
<dbReference type="PANTHER" id="PTHR47424:SF4">
    <property type="entry name" value="ZN(II)2CYS6 TRANSCRIPTION FACTOR (EUROFUNG)"/>
    <property type="match status" value="1"/>
</dbReference>
<sequence>MLLRPQADNLVHLYFSRVHRIYPILHEPTFMKQYKLLWEPAPAESSIPAHCSGLCKQKSLDKTFPATVNAVFALASLFGPRPMAQNSARAGVFFNTTQQIDLLDIIDEEVGIELVQLLLLMGYYLQSTERFSKCWNITGLAIRMAQNMGLQLSPGDARRKGLLAACPTQLESEMRIRVWYGCVLLDREISMSFGRPLMINTAGNEQLKLPEAIDDEYLSDVAGGEWNSQPSNRPSLLESYIQTIKLYDILGQVLDREELKDDKLSRRDLQLAQGKASSPCVMRIQDLMLSDIAAQEA</sequence>
<protein>
    <recommendedName>
        <fullName evidence="4">Xylanolytic transcriptional activator regulatory domain-containing protein</fullName>
    </recommendedName>
</protein>
<dbReference type="Proteomes" id="UP001197093">
    <property type="component" value="Unassembled WGS sequence"/>
</dbReference>
<evidence type="ECO:0000259" key="4">
    <source>
        <dbReference type="SMART" id="SM00906"/>
    </source>
</evidence>
<dbReference type="GO" id="GO:0000978">
    <property type="term" value="F:RNA polymerase II cis-regulatory region sequence-specific DNA binding"/>
    <property type="evidence" value="ECO:0007669"/>
    <property type="project" value="TreeGrafter"/>
</dbReference>